<keyword evidence="2" id="KW-0472">Membrane</keyword>
<dbReference type="AlphaFoldDB" id="A0A239NFQ2"/>
<sequence length="65" mass="7868">MSSDLDRHLDRVRRSMDDYDRQRRSRQRSDDLRRHWEENGYPGVGEIVICLIIFFTLVAILQSHH</sequence>
<organism evidence="3 4">
    <name type="scientific">Actinomadura meyerae</name>
    <dbReference type="NCBI Taxonomy" id="240840"/>
    <lineage>
        <taxon>Bacteria</taxon>
        <taxon>Bacillati</taxon>
        <taxon>Actinomycetota</taxon>
        <taxon>Actinomycetes</taxon>
        <taxon>Streptosporangiales</taxon>
        <taxon>Thermomonosporaceae</taxon>
        <taxon>Actinomadura</taxon>
    </lineage>
</organism>
<dbReference type="RefSeq" id="WP_089329701.1">
    <property type="nucleotide sequence ID" value="NZ_FZOR01000040.1"/>
</dbReference>
<keyword evidence="4" id="KW-1185">Reference proteome</keyword>
<reference evidence="3 4" key="1">
    <citation type="submission" date="2017-06" db="EMBL/GenBank/DDBJ databases">
        <authorList>
            <person name="Kim H.J."/>
            <person name="Triplett B.A."/>
        </authorList>
    </citation>
    <scope>NUCLEOTIDE SEQUENCE [LARGE SCALE GENOMIC DNA]</scope>
    <source>
        <strain evidence="3 4">DSM 44715</strain>
    </source>
</reference>
<keyword evidence="2" id="KW-0812">Transmembrane</keyword>
<feature type="transmembrane region" description="Helical" evidence="2">
    <location>
        <begin position="40"/>
        <end position="61"/>
    </location>
</feature>
<gene>
    <name evidence="3" type="ORF">SAMN05443665_10407</name>
</gene>
<evidence type="ECO:0000313" key="3">
    <source>
        <dbReference type="EMBL" id="SNT53234.1"/>
    </source>
</evidence>
<evidence type="ECO:0000256" key="1">
    <source>
        <dbReference type="SAM" id="MobiDB-lite"/>
    </source>
</evidence>
<evidence type="ECO:0000313" key="4">
    <source>
        <dbReference type="Proteomes" id="UP000198318"/>
    </source>
</evidence>
<proteinExistence type="predicted"/>
<dbReference type="EMBL" id="FZOR01000040">
    <property type="protein sequence ID" value="SNT53234.1"/>
    <property type="molecule type" value="Genomic_DNA"/>
</dbReference>
<name>A0A239NFQ2_9ACTN</name>
<feature type="region of interest" description="Disordered" evidence="1">
    <location>
        <begin position="18"/>
        <end position="38"/>
    </location>
</feature>
<evidence type="ECO:0000256" key="2">
    <source>
        <dbReference type="SAM" id="Phobius"/>
    </source>
</evidence>
<dbReference type="Proteomes" id="UP000198318">
    <property type="component" value="Unassembled WGS sequence"/>
</dbReference>
<protein>
    <submittedName>
        <fullName evidence="3">Uncharacterized protein</fullName>
    </submittedName>
</protein>
<keyword evidence="2" id="KW-1133">Transmembrane helix</keyword>
<accession>A0A239NFQ2</accession>